<dbReference type="AlphaFoldDB" id="A0A8S0WDR6"/>
<dbReference type="EMBL" id="CACVBS010000053">
    <property type="protein sequence ID" value="CAA7266150.1"/>
    <property type="molecule type" value="Genomic_DNA"/>
</dbReference>
<feature type="domain" description="SnoaL-like" evidence="1">
    <location>
        <begin position="10"/>
        <end position="116"/>
    </location>
</feature>
<protein>
    <recommendedName>
        <fullName evidence="1">SnoaL-like domain-containing protein</fullName>
    </recommendedName>
</protein>
<dbReference type="Gene3D" id="3.10.450.50">
    <property type="match status" value="1"/>
</dbReference>
<dbReference type="SUPFAM" id="SSF54427">
    <property type="entry name" value="NTF2-like"/>
    <property type="match status" value="1"/>
</dbReference>
<dbReference type="InterPro" id="IPR037401">
    <property type="entry name" value="SnoaL-like"/>
</dbReference>
<reference evidence="2 3" key="1">
    <citation type="submission" date="2020-01" db="EMBL/GenBank/DDBJ databases">
        <authorList>
            <person name="Gupta K D."/>
        </authorList>
    </citation>
    <scope>NUCLEOTIDE SEQUENCE [LARGE SCALE GENOMIC DNA]</scope>
</reference>
<comment type="caution">
    <text evidence="2">The sequence shown here is derived from an EMBL/GenBank/DDBJ whole genome shotgun (WGS) entry which is preliminary data.</text>
</comment>
<dbReference type="InterPro" id="IPR032710">
    <property type="entry name" value="NTF2-like_dom_sf"/>
</dbReference>
<evidence type="ECO:0000313" key="2">
    <source>
        <dbReference type="EMBL" id="CAA7266150.1"/>
    </source>
</evidence>
<evidence type="ECO:0000259" key="1">
    <source>
        <dbReference type="Pfam" id="PF12680"/>
    </source>
</evidence>
<accession>A0A8S0WDR6</accession>
<organism evidence="2 3">
    <name type="scientific">Cyclocybe aegerita</name>
    <name type="common">Black poplar mushroom</name>
    <name type="synonym">Agrocybe aegerita</name>
    <dbReference type="NCBI Taxonomy" id="1973307"/>
    <lineage>
        <taxon>Eukaryota</taxon>
        <taxon>Fungi</taxon>
        <taxon>Dikarya</taxon>
        <taxon>Basidiomycota</taxon>
        <taxon>Agaricomycotina</taxon>
        <taxon>Agaricomycetes</taxon>
        <taxon>Agaricomycetidae</taxon>
        <taxon>Agaricales</taxon>
        <taxon>Agaricineae</taxon>
        <taxon>Bolbitiaceae</taxon>
        <taxon>Cyclocybe</taxon>
    </lineage>
</organism>
<dbReference type="Proteomes" id="UP000467700">
    <property type="component" value="Unassembled WGS sequence"/>
</dbReference>
<evidence type="ECO:0000313" key="3">
    <source>
        <dbReference type="Proteomes" id="UP000467700"/>
    </source>
</evidence>
<proteinExistence type="predicted"/>
<dbReference type="Pfam" id="PF12680">
    <property type="entry name" value="SnoaL_2"/>
    <property type="match status" value="1"/>
</dbReference>
<dbReference type="OrthoDB" id="4646138at2759"/>
<keyword evidence="3" id="KW-1185">Reference proteome</keyword>
<gene>
    <name evidence="2" type="ORF">AAE3_LOCUS8530</name>
</gene>
<name>A0A8S0WDR6_CYCAE</name>
<sequence>MSSEQTRSVIQQWASAVNTVDGAKLAALAAPDAIHWIAGLKEKIPYAGSVPYAERLTKMSTMFGQMKNVQVTVIGITVEGNTGVLELEIHGEGPDAGQVYDNNAILKFVVKDGKIQSLREYVDFFALFKYLGTQP</sequence>